<dbReference type="Proteomes" id="UP000138945">
    <property type="component" value="Segment"/>
</dbReference>
<name>A0A088B1E9_FRG3V</name>
<reference evidence="1 2" key="1">
    <citation type="submission" date="2012-11" db="EMBL/GenBank/DDBJ databases">
        <title>Complete genome sequence of an iridovirus isolated from the Chinese giant salamander Andrias davidianus.</title>
        <authorList>
            <person name="Meng Y."/>
            <person name="Xiao H.B."/>
            <person name="Zeng L.B."/>
            <person name="Zhang H."/>
            <person name="Ma J."/>
            <person name="Fan Y.D."/>
        </authorList>
    </citation>
    <scope>NUCLEOTIDE SEQUENCE [LARGE SCALE GENOMIC DNA]</scope>
</reference>
<evidence type="ECO:0000313" key="2">
    <source>
        <dbReference type="Proteomes" id="UP000138945"/>
    </source>
</evidence>
<dbReference type="EMBL" id="KC243313">
    <property type="protein sequence ID" value="AGK44991.1"/>
    <property type="molecule type" value="Genomic_DNA"/>
</dbReference>
<organism evidence="1 2">
    <name type="scientific">Chinese giant salamander iridovirus</name>
    <dbReference type="NCBI Taxonomy" id="1213990"/>
    <lineage>
        <taxon>Viruses</taxon>
        <taxon>Varidnaviria</taxon>
        <taxon>Bamfordvirae</taxon>
        <taxon>Nucleocytoviricota</taxon>
        <taxon>Megaviricetes</taxon>
        <taxon>Pimascovirales</taxon>
        <taxon>Pimascovirales incertae sedis</taxon>
        <taxon>Iridoviridae</taxon>
        <taxon>Alphairidovirinae</taxon>
        <taxon>Ranavirus</taxon>
        <taxon>Ranavirus rana1</taxon>
        <taxon>Frog virus 3</taxon>
    </lineage>
</organism>
<proteinExistence type="predicted"/>
<sequence>MANFVTDSRNGLTISCAPQDQSHLHPTIRALVMEGDSVIFRGLPHPDIHCEAPPAGLRLKDCLVYDSYEGALVNVFWHGGQWWFCTNKKLSIDRASWSASPGSFKRAFVNCLRKMWRDDRSWADLFDRSYMPSFCDANLNKDLGYVFMVFDPEERIVCSNTEQSLRLLATFDRRTNSHSYECSLTLTCGTKVEVPRQICLKNEREFLLHLRSQDPCRVAGVVLIDALDIHYKILPSEYTKVLDARGEQPRLLNRMFQLMEMGPEGEAHIEVLCRYFSDARAAMERAWDVRERIVQCYLDLTEPDSEPQVWMTRRLMEIVRGCIPGTERTMIDNFLRTMTTGQRKAFYKKHACLAGGDNAWISSDAPIKQAKTVQDLVEFPDDNCQDMDELFVVRA</sequence>
<protein>
    <submittedName>
        <fullName evidence="1">Immediate early protein ICP-46</fullName>
    </submittedName>
</protein>
<evidence type="ECO:0000313" key="1">
    <source>
        <dbReference type="EMBL" id="AGK44991.1"/>
    </source>
</evidence>
<accession>A0A088B1E9</accession>